<dbReference type="PANTHER" id="PTHR11188:SF17">
    <property type="entry name" value="FI21816P1"/>
    <property type="match status" value="1"/>
</dbReference>
<name>G0V7K7_NAUCA</name>
<dbReference type="GO" id="GO:0005886">
    <property type="term" value="C:plasma membrane"/>
    <property type="evidence" value="ECO:0007669"/>
    <property type="project" value="EnsemblFungi"/>
</dbReference>
<dbReference type="GO" id="GO:0070086">
    <property type="term" value="P:ubiquitin-dependent endocytosis"/>
    <property type="evidence" value="ECO:0007669"/>
    <property type="project" value="EnsemblFungi"/>
</dbReference>
<evidence type="ECO:0000313" key="4">
    <source>
        <dbReference type="EMBL" id="CCC67455.1"/>
    </source>
</evidence>
<dbReference type="AlphaFoldDB" id="G0V7K7"/>
<evidence type="ECO:0000256" key="1">
    <source>
        <dbReference type="SAM" id="Coils"/>
    </source>
</evidence>
<dbReference type="Proteomes" id="UP000001640">
    <property type="component" value="Chromosome 1"/>
</dbReference>
<feature type="coiled-coil region" evidence="1">
    <location>
        <begin position="300"/>
        <end position="327"/>
    </location>
</feature>
<gene>
    <name evidence="4" type="primary">NCAS0A08970</name>
    <name evidence="4" type="ordered locus">NCAS_0A08970</name>
</gene>
<dbReference type="GO" id="GO:0071333">
    <property type="term" value="P:cellular response to glucose stimulus"/>
    <property type="evidence" value="ECO:0007669"/>
    <property type="project" value="EnsemblFungi"/>
</dbReference>
<feature type="compositionally biased region" description="Basic and acidic residues" evidence="2">
    <location>
        <begin position="705"/>
        <end position="716"/>
    </location>
</feature>
<dbReference type="Pfam" id="PF02752">
    <property type="entry name" value="Arrestin_C"/>
    <property type="match status" value="1"/>
</dbReference>
<dbReference type="GO" id="GO:0009410">
    <property type="term" value="P:response to xenobiotic stimulus"/>
    <property type="evidence" value="ECO:0007669"/>
    <property type="project" value="EnsemblFungi"/>
</dbReference>
<dbReference type="InParanoid" id="G0V7K7"/>
<dbReference type="eggNOG" id="KOG3780">
    <property type="taxonomic scope" value="Eukaryota"/>
</dbReference>
<protein>
    <recommendedName>
        <fullName evidence="3">Arrestin C-terminal-like domain-containing protein</fullName>
    </recommendedName>
</protein>
<reference key="2">
    <citation type="submission" date="2011-08" db="EMBL/GenBank/DDBJ databases">
        <title>Genome sequence of Naumovozyma castellii.</title>
        <authorList>
            <person name="Gordon J.L."/>
            <person name="Armisen D."/>
            <person name="Proux-Wera E."/>
            <person name="OhEigeartaigh S.S."/>
            <person name="Byrne K.P."/>
            <person name="Wolfe K.H."/>
        </authorList>
    </citation>
    <scope>NUCLEOTIDE SEQUENCE</scope>
    <source>
        <strain>Type strain:CBS 4309</strain>
    </source>
</reference>
<dbReference type="InterPro" id="IPR011021">
    <property type="entry name" value="Arrestin-like_N"/>
</dbReference>
<keyword evidence="1" id="KW-0175">Coiled coil</keyword>
<dbReference type="OMA" id="IAVDNTW"/>
<dbReference type="GO" id="GO:0005829">
    <property type="term" value="C:cytosol"/>
    <property type="evidence" value="ECO:0007669"/>
    <property type="project" value="TreeGrafter"/>
</dbReference>
<dbReference type="FunCoup" id="G0V7K7">
    <property type="interactions" value="96"/>
</dbReference>
<evidence type="ECO:0000313" key="5">
    <source>
        <dbReference type="Proteomes" id="UP000001640"/>
    </source>
</evidence>
<feature type="region of interest" description="Disordered" evidence="2">
    <location>
        <begin position="469"/>
        <end position="499"/>
    </location>
</feature>
<accession>G0V7K7</accession>
<dbReference type="InterPro" id="IPR050357">
    <property type="entry name" value="Arrestin_domain-protein"/>
</dbReference>
<proteinExistence type="predicted"/>
<dbReference type="InterPro" id="IPR014752">
    <property type="entry name" value="Arrestin-like_C"/>
</dbReference>
<dbReference type="SMART" id="SM01017">
    <property type="entry name" value="Arrestin_C"/>
    <property type="match status" value="1"/>
</dbReference>
<feature type="region of interest" description="Disordered" evidence="2">
    <location>
        <begin position="693"/>
        <end position="716"/>
    </location>
</feature>
<reference evidence="4 5" key="1">
    <citation type="journal article" date="2011" name="Proc. Natl. Acad. Sci. U.S.A.">
        <title>Evolutionary erosion of yeast sex chromosomes by mating-type switching accidents.</title>
        <authorList>
            <person name="Gordon J.L."/>
            <person name="Armisen D."/>
            <person name="Proux-Wera E."/>
            <person name="Oheigeartaigh S.S."/>
            <person name="Byrne K.P."/>
            <person name="Wolfe K.H."/>
        </authorList>
    </citation>
    <scope>NUCLEOTIDE SEQUENCE [LARGE SCALE GENOMIC DNA]</scope>
    <source>
        <strain evidence="5">ATCC 76901 / BCRC 22586 / CBS 4309 / NBRC 1992 / NRRL Y-12630</strain>
    </source>
</reference>
<keyword evidence="5" id="KW-1185">Reference proteome</keyword>
<sequence>MFLSNSATYLRKPVLFDIRMRGVDNDVLLIKGPPSSAPSVLLAGTIVLSILDPIQIKSFKLALIGKLTLNIPTTVQTTKGSTTKYNRYERRFFQHYFDNIDIESYVDNLNDGSMVSSKSSGNISGLRSRSKSTASLASLGSLTGSSNRHTLQRGNYEFPFSVILPGSLEESVEGINDASVTYYLEANVERHKQTDLTCRKVLRVVRTMASDAVEISETTAVDNTWPNKVDYSISVPTRAVAIGSTTPIDISLVPSLKGLRLGPIKISLLEYIQFCGSTGGVIHQERIVNKLKLKDPLGHVAILKRQKEEYNEEESEQEELLDEFQDRWEVSALFNIPANLSKCCQDCNILTSLKVRHKLKFVISLINPDGHISELRATLPLNLFISPFVALTVQPSDEIEKNTRYGSNIGVTENSGNEEELIFAKTSSELELPALANGVSNNMGPMGSSINGLMAPPKYSNHVFDRRWGEHNTDPSNSTEGTNGSCISQNNETTDASPTLNINGLGISRPLSPVNGRYLPSPITDSEEEDEILISTPRLPAEDDSDTTALLTPGFISISRKSSINRQKSPTPNKNEWEIETMSRVPSYQNAMKVEVIEDDLPPCYPKNLSKNNKEMTNPISLHQRSNSSLLGPMVTGRTYSFQNRSNNSSSVSLQMLSENSTPGSLKKGFPSNTSLSSKNNIANKQVPFMTALSKNSSPSISQLQRDRSNSRLSAKDRSSSFASFIEIFSKRDRN</sequence>
<feature type="compositionally biased region" description="Polar residues" evidence="2">
    <location>
        <begin position="693"/>
        <end position="704"/>
    </location>
</feature>
<dbReference type="OrthoDB" id="2333384at2759"/>
<feature type="domain" description="Arrestin C-terminal-like" evidence="3">
    <location>
        <begin position="225"/>
        <end position="388"/>
    </location>
</feature>
<organism evidence="4 5">
    <name type="scientific">Naumovozyma castellii</name>
    <name type="common">Yeast</name>
    <name type="synonym">Saccharomyces castellii</name>
    <dbReference type="NCBI Taxonomy" id="27288"/>
    <lineage>
        <taxon>Eukaryota</taxon>
        <taxon>Fungi</taxon>
        <taxon>Dikarya</taxon>
        <taxon>Ascomycota</taxon>
        <taxon>Saccharomycotina</taxon>
        <taxon>Saccharomycetes</taxon>
        <taxon>Saccharomycetales</taxon>
        <taxon>Saccharomycetaceae</taxon>
        <taxon>Naumovozyma</taxon>
    </lineage>
</organism>
<dbReference type="EMBL" id="HE576752">
    <property type="protein sequence ID" value="CCC67455.1"/>
    <property type="molecule type" value="Genomic_DNA"/>
</dbReference>
<dbReference type="Pfam" id="PF00339">
    <property type="entry name" value="Arrestin_N"/>
    <property type="match status" value="1"/>
</dbReference>
<dbReference type="InterPro" id="IPR011022">
    <property type="entry name" value="Arrestin_C-like"/>
</dbReference>
<dbReference type="HOGENOM" id="CLU_018982_1_1_1"/>
<dbReference type="GO" id="GO:0031625">
    <property type="term" value="F:ubiquitin protein ligase binding"/>
    <property type="evidence" value="ECO:0007669"/>
    <property type="project" value="EnsemblFungi"/>
</dbReference>
<feature type="compositionally biased region" description="Polar residues" evidence="2">
    <location>
        <begin position="474"/>
        <end position="499"/>
    </location>
</feature>
<dbReference type="RefSeq" id="XP_003673836.1">
    <property type="nucleotide sequence ID" value="XM_003673788.1"/>
</dbReference>
<dbReference type="KEGG" id="ncs:NCAS_0A08970"/>
<dbReference type="GeneID" id="96900934"/>
<feature type="region of interest" description="Disordered" evidence="2">
    <location>
        <begin position="658"/>
        <end position="679"/>
    </location>
</feature>
<dbReference type="STRING" id="1064592.G0V7K7"/>
<evidence type="ECO:0000256" key="2">
    <source>
        <dbReference type="SAM" id="MobiDB-lite"/>
    </source>
</evidence>
<dbReference type="GO" id="GO:0030674">
    <property type="term" value="F:protein-macromolecule adaptor activity"/>
    <property type="evidence" value="ECO:0007669"/>
    <property type="project" value="TreeGrafter"/>
</dbReference>
<evidence type="ECO:0000259" key="3">
    <source>
        <dbReference type="SMART" id="SM01017"/>
    </source>
</evidence>
<dbReference type="PANTHER" id="PTHR11188">
    <property type="entry name" value="ARRESTIN DOMAIN CONTAINING PROTEIN"/>
    <property type="match status" value="1"/>
</dbReference>
<dbReference type="GO" id="GO:0002092">
    <property type="term" value="P:positive regulation of receptor internalization"/>
    <property type="evidence" value="ECO:0007669"/>
    <property type="project" value="EnsemblFungi"/>
</dbReference>
<dbReference type="Gene3D" id="2.60.40.640">
    <property type="match status" value="1"/>
</dbReference>